<dbReference type="SUPFAM" id="SSF52540">
    <property type="entry name" value="P-loop containing nucleoside triphosphate hydrolases"/>
    <property type="match status" value="1"/>
</dbReference>
<dbReference type="Pfam" id="PF00005">
    <property type="entry name" value="ABC_tran"/>
    <property type="match status" value="1"/>
</dbReference>
<organism evidence="6 7">
    <name type="scientific">Candidatus Pullilachnospira stercoravium</name>
    <dbReference type="NCBI Taxonomy" id="2840913"/>
    <lineage>
        <taxon>Bacteria</taxon>
        <taxon>Bacillati</taxon>
        <taxon>Bacillota</taxon>
        <taxon>Clostridia</taxon>
        <taxon>Lachnospirales</taxon>
        <taxon>Lachnospiraceae</taxon>
        <taxon>Lachnospiraceae incertae sedis</taxon>
        <taxon>Candidatus Pullilachnospira</taxon>
    </lineage>
</organism>
<feature type="domain" description="ABC transporter" evidence="5">
    <location>
        <begin position="4"/>
        <end position="242"/>
    </location>
</feature>
<evidence type="ECO:0000256" key="3">
    <source>
        <dbReference type="ARBA" id="ARBA00022741"/>
    </source>
</evidence>
<dbReference type="SMART" id="SM00382">
    <property type="entry name" value="AAA"/>
    <property type="match status" value="1"/>
</dbReference>
<evidence type="ECO:0000313" key="6">
    <source>
        <dbReference type="EMBL" id="HIV12812.1"/>
    </source>
</evidence>
<keyword evidence="2" id="KW-0813">Transport</keyword>
<name>A0A9D1NTZ0_9FIRM</name>
<dbReference type="GO" id="GO:0016887">
    <property type="term" value="F:ATP hydrolysis activity"/>
    <property type="evidence" value="ECO:0007669"/>
    <property type="project" value="InterPro"/>
</dbReference>
<dbReference type="GO" id="GO:0022857">
    <property type="term" value="F:transmembrane transporter activity"/>
    <property type="evidence" value="ECO:0007669"/>
    <property type="project" value="UniProtKB-ARBA"/>
</dbReference>
<dbReference type="GO" id="GO:0098796">
    <property type="term" value="C:membrane protein complex"/>
    <property type="evidence" value="ECO:0007669"/>
    <property type="project" value="UniProtKB-ARBA"/>
</dbReference>
<protein>
    <submittedName>
        <fullName evidence="6">ABC transporter ATP-binding protein</fullName>
    </submittedName>
</protein>
<evidence type="ECO:0000256" key="4">
    <source>
        <dbReference type="ARBA" id="ARBA00022840"/>
    </source>
</evidence>
<dbReference type="PROSITE" id="PS50893">
    <property type="entry name" value="ABC_TRANSPORTER_2"/>
    <property type="match status" value="1"/>
</dbReference>
<accession>A0A9D1NTZ0</accession>
<dbReference type="PANTHER" id="PTHR42798:SF6">
    <property type="entry name" value="CELL DIVISION ATP-BINDING PROTEIN FTSE"/>
    <property type="match status" value="1"/>
</dbReference>
<comment type="similarity">
    <text evidence="1">Belongs to the ABC transporter superfamily.</text>
</comment>
<evidence type="ECO:0000256" key="2">
    <source>
        <dbReference type="ARBA" id="ARBA00022448"/>
    </source>
</evidence>
<reference evidence="6" key="2">
    <citation type="journal article" date="2021" name="PeerJ">
        <title>Extensive microbial diversity within the chicken gut microbiome revealed by metagenomics and culture.</title>
        <authorList>
            <person name="Gilroy R."/>
            <person name="Ravi A."/>
            <person name="Getino M."/>
            <person name="Pursley I."/>
            <person name="Horton D.L."/>
            <person name="Alikhan N.F."/>
            <person name="Baker D."/>
            <person name="Gharbi K."/>
            <person name="Hall N."/>
            <person name="Watson M."/>
            <person name="Adriaenssens E.M."/>
            <person name="Foster-Nyarko E."/>
            <person name="Jarju S."/>
            <person name="Secka A."/>
            <person name="Antonio M."/>
            <person name="Oren A."/>
            <person name="Chaudhuri R.R."/>
            <person name="La Ragione R."/>
            <person name="Hildebrand F."/>
            <person name="Pallen M.J."/>
        </authorList>
    </citation>
    <scope>NUCLEOTIDE SEQUENCE</scope>
    <source>
        <strain evidence="6">ChiBcec2-4451</strain>
    </source>
</reference>
<dbReference type="Gene3D" id="3.40.50.300">
    <property type="entry name" value="P-loop containing nucleotide triphosphate hydrolases"/>
    <property type="match status" value="1"/>
</dbReference>
<reference evidence="6" key="1">
    <citation type="submission" date="2020-10" db="EMBL/GenBank/DDBJ databases">
        <authorList>
            <person name="Gilroy R."/>
        </authorList>
    </citation>
    <scope>NUCLEOTIDE SEQUENCE</scope>
    <source>
        <strain evidence="6">ChiBcec2-4451</strain>
    </source>
</reference>
<dbReference type="InterPro" id="IPR003439">
    <property type="entry name" value="ABC_transporter-like_ATP-bd"/>
</dbReference>
<dbReference type="PANTHER" id="PTHR42798">
    <property type="entry name" value="LIPOPROTEIN-RELEASING SYSTEM ATP-BINDING PROTEIN LOLD"/>
    <property type="match status" value="1"/>
</dbReference>
<dbReference type="InterPro" id="IPR017871">
    <property type="entry name" value="ABC_transporter-like_CS"/>
</dbReference>
<dbReference type="InterPro" id="IPR003593">
    <property type="entry name" value="AAA+_ATPase"/>
</dbReference>
<comment type="caution">
    <text evidence="6">The sequence shown here is derived from an EMBL/GenBank/DDBJ whole genome shotgun (WGS) entry which is preliminary data.</text>
</comment>
<dbReference type="CDD" id="cd03255">
    <property type="entry name" value="ABC_MJ0796_LolCDE_FtsE"/>
    <property type="match status" value="1"/>
</dbReference>
<dbReference type="FunFam" id="3.40.50.300:FF:000032">
    <property type="entry name" value="Export ABC transporter ATP-binding protein"/>
    <property type="match status" value="1"/>
</dbReference>
<proteinExistence type="inferred from homology"/>
<keyword evidence="3" id="KW-0547">Nucleotide-binding</keyword>
<dbReference type="GO" id="GO:0005524">
    <property type="term" value="F:ATP binding"/>
    <property type="evidence" value="ECO:0007669"/>
    <property type="project" value="UniProtKB-KW"/>
</dbReference>
<dbReference type="PROSITE" id="PS00211">
    <property type="entry name" value="ABC_TRANSPORTER_1"/>
    <property type="match status" value="1"/>
</dbReference>
<dbReference type="AlphaFoldDB" id="A0A9D1NTZ0"/>
<sequence length="282" mass="30483">MNILQVKGIHKIYGEKESQVHALRDVSFSVKQGEFIAIVGTSGSGKSTLLNLIGGLDTPTKGQIIIRGHDIAALKPKELTIFRRRNIGFVFQNYSLMPVLNVYDNVALPVTFDRGKHVDHEYIRELLKELGIWEKRKRYPNELSGGQQQRVALARALANKPAVILADEPTGNLDSRTTAEVMGLLKESSRRYHQTILMVTHNEALAQACDRIIRIEDGQIWERPRGTVVCKDGEAQPAAGAGSSGTSGVSATASAASGLGTSAGIAKPMAGVMEAGRDGERG</sequence>
<gene>
    <name evidence="6" type="ORF">IAA63_06705</name>
</gene>
<evidence type="ECO:0000313" key="7">
    <source>
        <dbReference type="Proteomes" id="UP000886723"/>
    </source>
</evidence>
<evidence type="ECO:0000256" key="1">
    <source>
        <dbReference type="ARBA" id="ARBA00005417"/>
    </source>
</evidence>
<keyword evidence="4 6" id="KW-0067">ATP-binding</keyword>
<dbReference type="InterPro" id="IPR017911">
    <property type="entry name" value="MacB-like_ATP-bd"/>
</dbReference>
<dbReference type="InterPro" id="IPR027417">
    <property type="entry name" value="P-loop_NTPase"/>
</dbReference>
<dbReference type="EMBL" id="DVON01000149">
    <property type="protein sequence ID" value="HIV12812.1"/>
    <property type="molecule type" value="Genomic_DNA"/>
</dbReference>
<dbReference type="Proteomes" id="UP000886723">
    <property type="component" value="Unassembled WGS sequence"/>
</dbReference>
<evidence type="ECO:0000259" key="5">
    <source>
        <dbReference type="PROSITE" id="PS50893"/>
    </source>
</evidence>